<dbReference type="AlphaFoldDB" id="A0A2A5J072"/>
<gene>
    <name evidence="3" type="ORF">CHR55_31110</name>
</gene>
<keyword evidence="2" id="KW-0472">Membrane</keyword>
<dbReference type="RefSeq" id="WP_064444924.1">
    <property type="nucleotide sequence ID" value="NZ_NOVD01000059.1"/>
</dbReference>
<feature type="transmembrane region" description="Helical" evidence="2">
    <location>
        <begin position="125"/>
        <end position="146"/>
    </location>
</feature>
<evidence type="ECO:0000256" key="2">
    <source>
        <dbReference type="SAM" id="Phobius"/>
    </source>
</evidence>
<dbReference type="Proteomes" id="UP000230886">
    <property type="component" value="Unassembled WGS sequence"/>
</dbReference>
<comment type="caution">
    <text evidence="3">The sequence shown here is derived from an EMBL/GenBank/DDBJ whole genome shotgun (WGS) entry which is preliminary data.</text>
</comment>
<evidence type="ECO:0000256" key="1">
    <source>
        <dbReference type="SAM" id="MobiDB-lite"/>
    </source>
</evidence>
<accession>A0A2A5J072</accession>
<proteinExistence type="predicted"/>
<sequence length="319" mass="34095">MSSPVSSSAPEPLDQLLDGRSGTRLRSRRRHANSLAGMLAQPLWMLSLIAAALVTVQCVATVGEYAFLRSSLDHILPDQPARLLMLIAVGMLAAYSVLCFVVGHRLAVAKEAIDDGTEASSGWRAFGPVGALFLLVAVGALIFMAWRRADVLADRAAAVAVAKAQAGGDLLGAQGLPSAELDAIREQAHQSAWWGDFWFVTGVMVLLGAVSVAVGLGMHLVMRAWNVAAVQARADRWIAKAGKADTARNAALDALRTRVAMREDRGELAQQHRVAVAQRFDNAREHARVYLAQRLGSPEATTNVLPSPADIEAIEQSRP</sequence>
<keyword evidence="2" id="KW-0812">Transmembrane</keyword>
<evidence type="ECO:0000313" key="3">
    <source>
        <dbReference type="EMBL" id="PCK22975.1"/>
    </source>
</evidence>
<evidence type="ECO:0000313" key="4">
    <source>
        <dbReference type="Proteomes" id="UP000230886"/>
    </source>
</evidence>
<organism evidence="3 4">
    <name type="scientific">Rhodococcus qingshengii</name>
    <dbReference type="NCBI Taxonomy" id="334542"/>
    <lineage>
        <taxon>Bacteria</taxon>
        <taxon>Bacillati</taxon>
        <taxon>Actinomycetota</taxon>
        <taxon>Actinomycetes</taxon>
        <taxon>Mycobacteriales</taxon>
        <taxon>Nocardiaceae</taxon>
        <taxon>Rhodococcus</taxon>
        <taxon>Rhodococcus erythropolis group</taxon>
    </lineage>
</organism>
<reference evidence="3 4" key="1">
    <citation type="submission" date="2017-07" db="EMBL/GenBank/DDBJ databases">
        <title>Draft sequence of Rhodococcus enclensis 23b-28.</title>
        <authorList>
            <person name="Besaury L."/>
            <person name="Sancelme M."/>
            <person name="Amato P."/>
            <person name="Lallement A."/>
            <person name="Delort A.-M."/>
        </authorList>
    </citation>
    <scope>NUCLEOTIDE SEQUENCE [LARGE SCALE GENOMIC DNA]</scope>
    <source>
        <strain evidence="3 4">23b-28</strain>
    </source>
</reference>
<keyword evidence="2" id="KW-1133">Transmembrane helix</keyword>
<feature type="transmembrane region" description="Helical" evidence="2">
    <location>
        <begin position="35"/>
        <end position="63"/>
    </location>
</feature>
<feature type="transmembrane region" description="Helical" evidence="2">
    <location>
        <begin position="83"/>
        <end position="104"/>
    </location>
</feature>
<feature type="region of interest" description="Disordered" evidence="1">
    <location>
        <begin position="1"/>
        <end position="20"/>
    </location>
</feature>
<dbReference type="EMBL" id="NOVD01000059">
    <property type="protein sequence ID" value="PCK22975.1"/>
    <property type="molecule type" value="Genomic_DNA"/>
</dbReference>
<protein>
    <submittedName>
        <fullName evidence="3">Uncharacterized protein</fullName>
    </submittedName>
</protein>
<name>A0A2A5J072_RHOSG</name>
<feature type="transmembrane region" description="Helical" evidence="2">
    <location>
        <begin position="197"/>
        <end position="216"/>
    </location>
</feature>